<accession>A0AAN9G1U6</accession>
<evidence type="ECO:0000313" key="5">
    <source>
        <dbReference type="EMBL" id="KAK7090830.1"/>
    </source>
</evidence>
<dbReference type="InterPro" id="IPR042185">
    <property type="entry name" value="Serpin_sf_2"/>
</dbReference>
<sequence>MVVSLGLLICVSVHITMASGSLLDKAEVKDMAAANTQFALDLVRKCAAGGMKGQNVFLGPYSITTALAMTYMGARGDTAEEMKSALKWSSPEAPTAGFGSYLPLLQEAASPASKGYVLVGAQRIYVSRKMTLTGEFSKATQQHFSSEAQTADFVGQAEKERDNINSWVSGQTRGKITDLLPSGSLDSMTAMVLVQALYFKGNWMHKFDARKTQPADFFAPNGKIRVSMMQQERNFNYGKFQELGCTAVELPYASNSDNSSSHDLSMLILLPDAKDGLGQLEEQLTAADLEKVRKNLHSVKVNLKLPKFSVESSFALKDILIKLGMTLAFHNQKADFSGMVTGPDAELLYISEVFHKAVVEVNEEGTEAAAATAVRMMKRSLPVFYPFIADHPFLFFILDARADVVLFSGRLTVPPAASEAQSQGKEEL</sequence>
<dbReference type="CDD" id="cd00172">
    <property type="entry name" value="serpin"/>
    <property type="match status" value="1"/>
</dbReference>
<dbReference type="PANTHER" id="PTHR11461">
    <property type="entry name" value="SERINE PROTEASE INHIBITOR, SERPIN"/>
    <property type="match status" value="1"/>
</dbReference>
<comment type="caution">
    <text evidence="5">The sequence shown here is derived from an EMBL/GenBank/DDBJ whole genome shotgun (WGS) entry which is preliminary data.</text>
</comment>
<dbReference type="EMBL" id="JBAMIC010000024">
    <property type="protein sequence ID" value="KAK7090830.1"/>
    <property type="molecule type" value="Genomic_DNA"/>
</dbReference>
<evidence type="ECO:0000259" key="4">
    <source>
        <dbReference type="SMART" id="SM00093"/>
    </source>
</evidence>
<keyword evidence="3" id="KW-0732">Signal</keyword>
<dbReference type="AlphaFoldDB" id="A0AAN9G1U6"/>
<dbReference type="PANTHER" id="PTHR11461:SF211">
    <property type="entry name" value="GH10112P-RELATED"/>
    <property type="match status" value="1"/>
</dbReference>
<dbReference type="Pfam" id="PF00079">
    <property type="entry name" value="Serpin"/>
    <property type="match status" value="1"/>
</dbReference>
<evidence type="ECO:0000256" key="1">
    <source>
        <dbReference type="ARBA" id="ARBA00009500"/>
    </source>
</evidence>
<comment type="similarity">
    <text evidence="1 2">Belongs to the serpin family.</text>
</comment>
<dbReference type="InterPro" id="IPR036186">
    <property type="entry name" value="Serpin_sf"/>
</dbReference>
<dbReference type="SMART" id="SM00093">
    <property type="entry name" value="SERPIN"/>
    <property type="match status" value="1"/>
</dbReference>
<feature type="signal peptide" evidence="3">
    <location>
        <begin position="1"/>
        <end position="18"/>
    </location>
</feature>
<dbReference type="GO" id="GO:0005615">
    <property type="term" value="C:extracellular space"/>
    <property type="evidence" value="ECO:0007669"/>
    <property type="project" value="InterPro"/>
</dbReference>
<name>A0AAN9G1U6_9CAEN</name>
<dbReference type="GO" id="GO:0004867">
    <property type="term" value="F:serine-type endopeptidase inhibitor activity"/>
    <property type="evidence" value="ECO:0007669"/>
    <property type="project" value="InterPro"/>
</dbReference>
<evidence type="ECO:0000256" key="3">
    <source>
        <dbReference type="SAM" id="SignalP"/>
    </source>
</evidence>
<dbReference type="Proteomes" id="UP001374579">
    <property type="component" value="Unassembled WGS sequence"/>
</dbReference>
<organism evidence="5 6">
    <name type="scientific">Littorina saxatilis</name>
    <dbReference type="NCBI Taxonomy" id="31220"/>
    <lineage>
        <taxon>Eukaryota</taxon>
        <taxon>Metazoa</taxon>
        <taxon>Spiralia</taxon>
        <taxon>Lophotrochozoa</taxon>
        <taxon>Mollusca</taxon>
        <taxon>Gastropoda</taxon>
        <taxon>Caenogastropoda</taxon>
        <taxon>Littorinimorpha</taxon>
        <taxon>Littorinoidea</taxon>
        <taxon>Littorinidae</taxon>
        <taxon>Littorina</taxon>
    </lineage>
</organism>
<feature type="chain" id="PRO_5042824999" description="Serpin domain-containing protein" evidence="3">
    <location>
        <begin position="19"/>
        <end position="428"/>
    </location>
</feature>
<evidence type="ECO:0000313" key="6">
    <source>
        <dbReference type="Proteomes" id="UP001374579"/>
    </source>
</evidence>
<evidence type="ECO:0000256" key="2">
    <source>
        <dbReference type="RuleBase" id="RU000411"/>
    </source>
</evidence>
<feature type="domain" description="Serpin" evidence="4">
    <location>
        <begin position="40"/>
        <end position="414"/>
    </location>
</feature>
<keyword evidence="6" id="KW-1185">Reference proteome</keyword>
<dbReference type="InterPro" id="IPR042178">
    <property type="entry name" value="Serpin_sf_1"/>
</dbReference>
<dbReference type="InterPro" id="IPR023795">
    <property type="entry name" value="Serpin_CS"/>
</dbReference>
<dbReference type="PROSITE" id="PS00284">
    <property type="entry name" value="SERPIN"/>
    <property type="match status" value="1"/>
</dbReference>
<dbReference type="InterPro" id="IPR000215">
    <property type="entry name" value="Serpin_fam"/>
</dbReference>
<dbReference type="Gene3D" id="3.30.497.10">
    <property type="entry name" value="Antithrombin, subunit I, domain 2"/>
    <property type="match status" value="1"/>
</dbReference>
<proteinExistence type="inferred from homology"/>
<dbReference type="SUPFAM" id="SSF56574">
    <property type="entry name" value="Serpins"/>
    <property type="match status" value="1"/>
</dbReference>
<dbReference type="Gene3D" id="2.30.39.10">
    <property type="entry name" value="Alpha-1-antitrypsin, domain 1"/>
    <property type="match status" value="1"/>
</dbReference>
<dbReference type="InterPro" id="IPR023796">
    <property type="entry name" value="Serpin_dom"/>
</dbReference>
<reference evidence="5 6" key="1">
    <citation type="submission" date="2024-02" db="EMBL/GenBank/DDBJ databases">
        <title>Chromosome-scale genome assembly of the rough periwinkle Littorina saxatilis.</title>
        <authorList>
            <person name="De Jode A."/>
            <person name="Faria R."/>
            <person name="Formenti G."/>
            <person name="Sims Y."/>
            <person name="Smith T.P."/>
            <person name="Tracey A."/>
            <person name="Wood J.M.D."/>
            <person name="Zagrodzka Z.B."/>
            <person name="Johannesson K."/>
            <person name="Butlin R.K."/>
            <person name="Leder E.H."/>
        </authorList>
    </citation>
    <scope>NUCLEOTIDE SEQUENCE [LARGE SCALE GENOMIC DNA]</scope>
    <source>
        <strain evidence="5">Snail1</strain>
        <tissue evidence="5">Muscle</tissue>
    </source>
</reference>
<gene>
    <name evidence="5" type="ORF">V1264_010581</name>
</gene>
<protein>
    <recommendedName>
        <fullName evidence="4">Serpin domain-containing protein</fullName>
    </recommendedName>
</protein>